<evidence type="ECO:0000313" key="2">
    <source>
        <dbReference type="Proteomes" id="UP000007151"/>
    </source>
</evidence>
<dbReference type="EMBL" id="AGBW02013068">
    <property type="protein sequence ID" value="OWR44019.1"/>
    <property type="molecule type" value="Genomic_DNA"/>
</dbReference>
<reference evidence="1 2" key="1">
    <citation type="journal article" date="2011" name="Cell">
        <title>The monarch butterfly genome yields insights into long-distance migration.</title>
        <authorList>
            <person name="Zhan S."/>
            <person name="Merlin C."/>
            <person name="Boore J.L."/>
            <person name="Reppert S.M."/>
        </authorList>
    </citation>
    <scope>NUCLEOTIDE SEQUENCE [LARGE SCALE GENOMIC DNA]</scope>
    <source>
        <strain evidence="1">F-2</strain>
    </source>
</reference>
<keyword evidence="2" id="KW-1185">Reference proteome</keyword>
<organism evidence="1 2">
    <name type="scientific">Danaus plexippus plexippus</name>
    <dbReference type="NCBI Taxonomy" id="278856"/>
    <lineage>
        <taxon>Eukaryota</taxon>
        <taxon>Metazoa</taxon>
        <taxon>Ecdysozoa</taxon>
        <taxon>Arthropoda</taxon>
        <taxon>Hexapoda</taxon>
        <taxon>Insecta</taxon>
        <taxon>Pterygota</taxon>
        <taxon>Neoptera</taxon>
        <taxon>Endopterygota</taxon>
        <taxon>Lepidoptera</taxon>
        <taxon>Glossata</taxon>
        <taxon>Ditrysia</taxon>
        <taxon>Papilionoidea</taxon>
        <taxon>Nymphalidae</taxon>
        <taxon>Danainae</taxon>
        <taxon>Danaini</taxon>
        <taxon>Danaina</taxon>
        <taxon>Danaus</taxon>
        <taxon>Danaus</taxon>
    </lineage>
</organism>
<accession>A0A212ERC7</accession>
<name>A0A212ERC7_DANPL</name>
<protein>
    <submittedName>
        <fullName evidence="1">Uncharacterized protein</fullName>
    </submittedName>
</protein>
<proteinExistence type="predicted"/>
<comment type="caution">
    <text evidence="1">The sequence shown here is derived from an EMBL/GenBank/DDBJ whole genome shotgun (WGS) entry which is preliminary data.</text>
</comment>
<sequence length="65" mass="6881">MAKVSTSDRKIGVLSIEDARPSQSSAAVRRKARVVVGGCEDHGGEVGGLASRQFTLRAQMHTNEA</sequence>
<evidence type="ECO:0000313" key="1">
    <source>
        <dbReference type="EMBL" id="OWR44019.1"/>
    </source>
</evidence>
<dbReference type="AlphaFoldDB" id="A0A212ERC7"/>
<dbReference type="KEGG" id="dpl:KGM_206480"/>
<gene>
    <name evidence="1" type="ORF">KGM_206480</name>
</gene>
<dbReference type="InParanoid" id="A0A212ERC7"/>
<dbReference type="Proteomes" id="UP000007151">
    <property type="component" value="Unassembled WGS sequence"/>
</dbReference>